<evidence type="ECO:0000259" key="6">
    <source>
        <dbReference type="Pfam" id="PF00892"/>
    </source>
</evidence>
<keyword evidence="2 5" id="KW-0812">Transmembrane</keyword>
<organism evidence="7 8">
    <name type="scientific">Arenimonas oryziterrae DSM 21050 = YC6267</name>
    <dbReference type="NCBI Taxonomy" id="1121015"/>
    <lineage>
        <taxon>Bacteria</taxon>
        <taxon>Pseudomonadati</taxon>
        <taxon>Pseudomonadota</taxon>
        <taxon>Gammaproteobacteria</taxon>
        <taxon>Lysobacterales</taxon>
        <taxon>Lysobacteraceae</taxon>
        <taxon>Arenimonas</taxon>
    </lineage>
</organism>
<keyword evidence="4 5" id="KW-0472">Membrane</keyword>
<evidence type="ECO:0000256" key="5">
    <source>
        <dbReference type="SAM" id="Phobius"/>
    </source>
</evidence>
<comment type="subcellular location">
    <subcellularLocation>
        <location evidence="1">Membrane</location>
        <topology evidence="1">Multi-pass membrane protein</topology>
    </subcellularLocation>
</comment>
<feature type="transmembrane region" description="Helical" evidence="5">
    <location>
        <begin position="76"/>
        <end position="97"/>
    </location>
</feature>
<dbReference type="AlphaFoldDB" id="A0A091BJT9"/>
<proteinExistence type="predicted"/>
<sequence>MSAVLPHHGGSENVQRAIGFMVLSTVLFGLMAVCIRLASKQLHAFEIAFFRNFFGFVFTLPLLYKHGFGILKTNKLSLYFMRCVIGIVSMLAGFWAIVHLPLAQAIALSYSTPLFVTIGAVLVLGEVVRARRWTAVIVGFLGVIVLMHPGSGSFTMGSLVALLAAVMSASVAISIKFLSRTEKPDAIVIYTTMIWVPLSLLPALMYWTIPTGITWLWIVLSGGLGTTAHLCWTRALKLGDASMLTPISFLQVLVVGAFGYFLFDEQVDRYTFLGAAIIFGSNVYIARREAKLARRAVTDPDINPETQQR</sequence>
<evidence type="ECO:0000256" key="3">
    <source>
        <dbReference type="ARBA" id="ARBA00022989"/>
    </source>
</evidence>
<gene>
    <name evidence="7" type="ORF">N789_00915</name>
</gene>
<feature type="transmembrane region" description="Helical" evidence="5">
    <location>
        <begin position="17"/>
        <end position="38"/>
    </location>
</feature>
<feature type="transmembrane region" description="Helical" evidence="5">
    <location>
        <begin position="156"/>
        <end position="175"/>
    </location>
</feature>
<name>A0A091BJT9_9GAMM</name>
<dbReference type="PANTHER" id="PTHR22911">
    <property type="entry name" value="ACYL-MALONYL CONDENSING ENZYME-RELATED"/>
    <property type="match status" value="1"/>
</dbReference>
<evidence type="ECO:0000313" key="7">
    <source>
        <dbReference type="EMBL" id="KFN44600.1"/>
    </source>
</evidence>
<feature type="transmembrane region" description="Helical" evidence="5">
    <location>
        <begin position="44"/>
        <end position="64"/>
    </location>
</feature>
<dbReference type="EMBL" id="AVCI01000001">
    <property type="protein sequence ID" value="KFN44600.1"/>
    <property type="molecule type" value="Genomic_DNA"/>
</dbReference>
<evidence type="ECO:0000256" key="2">
    <source>
        <dbReference type="ARBA" id="ARBA00022692"/>
    </source>
</evidence>
<feature type="domain" description="EamA" evidence="6">
    <location>
        <begin position="156"/>
        <end position="283"/>
    </location>
</feature>
<dbReference type="GO" id="GO:0016020">
    <property type="term" value="C:membrane"/>
    <property type="evidence" value="ECO:0007669"/>
    <property type="project" value="UniProtKB-SubCell"/>
</dbReference>
<reference evidence="7 8" key="1">
    <citation type="submission" date="2013-09" db="EMBL/GenBank/DDBJ databases">
        <title>Genome sequencing of Arenimonas oryziterrae.</title>
        <authorList>
            <person name="Chen F."/>
            <person name="Wang G."/>
        </authorList>
    </citation>
    <scope>NUCLEOTIDE SEQUENCE [LARGE SCALE GENOMIC DNA]</scope>
    <source>
        <strain evidence="7 8">YC6267</strain>
    </source>
</reference>
<protein>
    <recommendedName>
        <fullName evidence="6">EamA domain-containing protein</fullName>
    </recommendedName>
</protein>
<feature type="transmembrane region" description="Helical" evidence="5">
    <location>
        <begin position="103"/>
        <end position="125"/>
    </location>
</feature>
<dbReference type="PATRIC" id="fig|1121015.4.peg.182"/>
<dbReference type="InterPro" id="IPR037185">
    <property type="entry name" value="EmrE-like"/>
</dbReference>
<keyword evidence="3 5" id="KW-1133">Transmembrane helix</keyword>
<comment type="caution">
    <text evidence="7">The sequence shown here is derived from an EMBL/GenBank/DDBJ whole genome shotgun (WGS) entry which is preliminary data.</text>
</comment>
<keyword evidence="8" id="KW-1185">Reference proteome</keyword>
<feature type="transmembrane region" description="Helical" evidence="5">
    <location>
        <begin position="269"/>
        <end position="286"/>
    </location>
</feature>
<evidence type="ECO:0000256" key="1">
    <source>
        <dbReference type="ARBA" id="ARBA00004141"/>
    </source>
</evidence>
<evidence type="ECO:0000256" key="4">
    <source>
        <dbReference type="ARBA" id="ARBA00023136"/>
    </source>
</evidence>
<dbReference type="SUPFAM" id="SSF103481">
    <property type="entry name" value="Multidrug resistance efflux transporter EmrE"/>
    <property type="match status" value="2"/>
</dbReference>
<dbReference type="Gene3D" id="1.10.3730.20">
    <property type="match status" value="1"/>
</dbReference>
<feature type="transmembrane region" description="Helical" evidence="5">
    <location>
        <begin position="215"/>
        <end position="232"/>
    </location>
</feature>
<evidence type="ECO:0000313" key="8">
    <source>
        <dbReference type="Proteomes" id="UP000029385"/>
    </source>
</evidence>
<feature type="domain" description="EamA" evidence="6">
    <location>
        <begin position="17"/>
        <end position="146"/>
    </location>
</feature>
<accession>A0A091BJT9</accession>
<feature type="transmembrane region" description="Helical" evidence="5">
    <location>
        <begin position="187"/>
        <end position="209"/>
    </location>
</feature>
<dbReference type="eggNOG" id="COG0697">
    <property type="taxonomic scope" value="Bacteria"/>
</dbReference>
<dbReference type="InterPro" id="IPR000620">
    <property type="entry name" value="EamA_dom"/>
</dbReference>
<dbReference type="Pfam" id="PF00892">
    <property type="entry name" value="EamA"/>
    <property type="match status" value="2"/>
</dbReference>
<feature type="transmembrane region" description="Helical" evidence="5">
    <location>
        <begin position="244"/>
        <end position="263"/>
    </location>
</feature>
<dbReference type="PANTHER" id="PTHR22911:SF6">
    <property type="entry name" value="SOLUTE CARRIER FAMILY 35 MEMBER G1"/>
    <property type="match status" value="1"/>
</dbReference>
<dbReference type="Proteomes" id="UP000029385">
    <property type="component" value="Unassembled WGS sequence"/>
</dbReference>
<feature type="transmembrane region" description="Helical" evidence="5">
    <location>
        <begin position="132"/>
        <end position="150"/>
    </location>
</feature>
<dbReference type="STRING" id="1121015.GCA_000420545_01129"/>